<dbReference type="PANTHER" id="PTHR48228">
    <property type="entry name" value="SUCCINYL-COA--D-CITRAMALATE COA-TRANSFERASE"/>
    <property type="match status" value="1"/>
</dbReference>
<dbReference type="InterPro" id="IPR023606">
    <property type="entry name" value="CoA-Trfase_III_dom_1_sf"/>
</dbReference>
<comment type="similarity">
    <text evidence="1">Belongs to the CoA-transferase III family.</text>
</comment>
<dbReference type="SUPFAM" id="SSF89796">
    <property type="entry name" value="CoA-transferase family III (CaiB/BaiF)"/>
    <property type="match status" value="1"/>
</dbReference>
<feature type="region of interest" description="Disordered" evidence="2">
    <location>
        <begin position="312"/>
        <end position="359"/>
    </location>
</feature>
<gene>
    <name evidence="3" type="ORF">KUF71_015107</name>
</gene>
<dbReference type="GO" id="GO:0008111">
    <property type="term" value="F:alpha-methylacyl-CoA racemase activity"/>
    <property type="evidence" value="ECO:0007669"/>
    <property type="project" value="TreeGrafter"/>
</dbReference>
<sequence>MPLKGVRVLELAGLAPAPFCGMLLADFGATVTKIDSMNGVNFEVLGAGKKSIRLDLKRDKGKEVFRRLCAASDVLIEPFRAGTMERLGLGPDDILALNPRLIYARLTGFGQSGCMARSAGHDINYVALSGVLSMLGRADQPPTPPLNLLADFAGGAVSCALGVLLALVERARSGRGQVVDAAMTEGVAYLASWVSRSRGALPLWDAERGRNHLDSGAHFYDTYETKDGRHMAVGAVEPQFYAELLDKLGLDERLVPQYGDWPAARRVFAERFAQRTQAEWCAVFDGSDACVTPVLSLEEAEKHPHNVERGVFARQGRSGPGPGQLVPLPAPKLSRTPGVSRAAAADATDPQSEYLPGKDTRRVLSELGYSQDEVQRLLDQGVAGGAESDEHRAKL</sequence>
<dbReference type="AlphaFoldDB" id="A0AAE1HSQ2"/>
<dbReference type="GO" id="GO:0005739">
    <property type="term" value="C:mitochondrion"/>
    <property type="evidence" value="ECO:0007669"/>
    <property type="project" value="TreeGrafter"/>
</dbReference>
<dbReference type="Proteomes" id="UP001219518">
    <property type="component" value="Unassembled WGS sequence"/>
</dbReference>
<dbReference type="InterPro" id="IPR003673">
    <property type="entry name" value="CoA-Trfase_fam_III"/>
</dbReference>
<dbReference type="InterPro" id="IPR050509">
    <property type="entry name" value="CoA-transferase_III"/>
</dbReference>
<comment type="caution">
    <text evidence="3">The sequence shown here is derived from an EMBL/GenBank/DDBJ whole genome shotgun (WGS) entry which is preliminary data.</text>
</comment>
<evidence type="ECO:0000256" key="2">
    <source>
        <dbReference type="SAM" id="MobiDB-lite"/>
    </source>
</evidence>
<dbReference type="GO" id="GO:0008206">
    <property type="term" value="P:bile acid metabolic process"/>
    <property type="evidence" value="ECO:0007669"/>
    <property type="project" value="TreeGrafter"/>
</dbReference>
<reference evidence="3" key="2">
    <citation type="journal article" date="2023" name="BMC Genomics">
        <title>Pest status, molecular evolution, and epigenetic factors derived from the genome assembly of Frankliniella fusca, a thysanopteran phytovirus vector.</title>
        <authorList>
            <person name="Catto M.A."/>
            <person name="Labadie P.E."/>
            <person name="Jacobson A.L."/>
            <person name="Kennedy G.G."/>
            <person name="Srinivasan R."/>
            <person name="Hunt B.G."/>
        </authorList>
    </citation>
    <scope>NUCLEOTIDE SEQUENCE</scope>
    <source>
        <strain evidence="3">PL_HMW_Pooled</strain>
    </source>
</reference>
<evidence type="ECO:0000313" key="3">
    <source>
        <dbReference type="EMBL" id="KAK3926771.1"/>
    </source>
</evidence>
<accession>A0AAE1HSQ2</accession>
<evidence type="ECO:0000256" key="1">
    <source>
        <dbReference type="ARBA" id="ARBA00008383"/>
    </source>
</evidence>
<protein>
    <submittedName>
        <fullName evidence="3">Alpha-methylacyl-CoA racemase</fullName>
    </submittedName>
</protein>
<reference evidence="3" key="1">
    <citation type="submission" date="2021-07" db="EMBL/GenBank/DDBJ databases">
        <authorList>
            <person name="Catto M.A."/>
            <person name="Jacobson A."/>
            <person name="Kennedy G."/>
            <person name="Labadie P."/>
            <person name="Hunt B.G."/>
            <person name="Srinivasan R."/>
        </authorList>
    </citation>
    <scope>NUCLEOTIDE SEQUENCE</scope>
    <source>
        <strain evidence="3">PL_HMW_Pooled</strain>
        <tissue evidence="3">Head</tissue>
    </source>
</reference>
<proteinExistence type="inferred from homology"/>
<name>A0AAE1HSQ2_9NEOP</name>
<dbReference type="InterPro" id="IPR044855">
    <property type="entry name" value="CoA-Trfase_III_dom3_sf"/>
</dbReference>
<evidence type="ECO:0000313" key="4">
    <source>
        <dbReference type="Proteomes" id="UP001219518"/>
    </source>
</evidence>
<dbReference type="Pfam" id="PF02515">
    <property type="entry name" value="CoA_transf_3"/>
    <property type="match status" value="1"/>
</dbReference>
<keyword evidence="4" id="KW-1185">Reference proteome</keyword>
<dbReference type="Gene3D" id="3.40.50.10540">
    <property type="entry name" value="Crotonobetainyl-coa:carnitine coa-transferase, domain 1"/>
    <property type="match status" value="1"/>
</dbReference>
<dbReference type="EMBL" id="JAHWGI010001270">
    <property type="protein sequence ID" value="KAK3926771.1"/>
    <property type="molecule type" value="Genomic_DNA"/>
</dbReference>
<organism evidence="3 4">
    <name type="scientific">Frankliniella fusca</name>
    <dbReference type="NCBI Taxonomy" id="407009"/>
    <lineage>
        <taxon>Eukaryota</taxon>
        <taxon>Metazoa</taxon>
        <taxon>Ecdysozoa</taxon>
        <taxon>Arthropoda</taxon>
        <taxon>Hexapoda</taxon>
        <taxon>Insecta</taxon>
        <taxon>Pterygota</taxon>
        <taxon>Neoptera</taxon>
        <taxon>Paraneoptera</taxon>
        <taxon>Thysanoptera</taxon>
        <taxon>Terebrantia</taxon>
        <taxon>Thripoidea</taxon>
        <taxon>Thripidae</taxon>
        <taxon>Frankliniella</taxon>
    </lineage>
</organism>
<dbReference type="Gene3D" id="3.30.1540.10">
    <property type="entry name" value="formyl-coa transferase, domain 3"/>
    <property type="match status" value="1"/>
</dbReference>
<dbReference type="PANTHER" id="PTHR48228:SF5">
    <property type="entry name" value="ALPHA-METHYLACYL-COA RACEMASE"/>
    <property type="match status" value="1"/>
</dbReference>